<dbReference type="Proteomes" id="UP000239872">
    <property type="component" value="Unassembled WGS sequence"/>
</dbReference>
<proteinExistence type="predicted"/>
<gene>
    <name evidence="1" type="ORF">CJD36_009565</name>
</gene>
<evidence type="ECO:0000313" key="1">
    <source>
        <dbReference type="EMBL" id="PQJ12026.1"/>
    </source>
</evidence>
<reference evidence="1 2" key="1">
    <citation type="submission" date="2018-01" db="EMBL/GenBank/DDBJ databases">
        <title>A novel member of the phylum Bacteroidetes isolated from glacier ice.</title>
        <authorList>
            <person name="Liu Q."/>
            <person name="Xin Y.-H."/>
        </authorList>
    </citation>
    <scope>NUCLEOTIDE SEQUENCE [LARGE SCALE GENOMIC DNA]</scope>
    <source>
        <strain evidence="1 2">RB1R16</strain>
    </source>
</reference>
<evidence type="ECO:0000313" key="2">
    <source>
        <dbReference type="Proteomes" id="UP000239872"/>
    </source>
</evidence>
<name>A0A2S7SZT2_9BACT</name>
<dbReference type="OrthoDB" id="345849at2"/>
<protein>
    <submittedName>
        <fullName evidence="1">Uncharacterized protein</fullName>
    </submittedName>
</protein>
<accession>A0A2S7SZT2</accession>
<dbReference type="EMBL" id="PPSL01000002">
    <property type="protein sequence ID" value="PQJ12026.1"/>
    <property type="molecule type" value="Genomic_DNA"/>
</dbReference>
<keyword evidence="2" id="KW-1185">Reference proteome</keyword>
<dbReference type="RefSeq" id="WP_105038905.1">
    <property type="nucleotide sequence ID" value="NZ_PPSL01000002.1"/>
</dbReference>
<dbReference type="AlphaFoldDB" id="A0A2S7SZT2"/>
<organism evidence="1 2">
    <name type="scientific">Flavipsychrobacter stenotrophus</name>
    <dbReference type="NCBI Taxonomy" id="2077091"/>
    <lineage>
        <taxon>Bacteria</taxon>
        <taxon>Pseudomonadati</taxon>
        <taxon>Bacteroidota</taxon>
        <taxon>Chitinophagia</taxon>
        <taxon>Chitinophagales</taxon>
        <taxon>Chitinophagaceae</taxon>
        <taxon>Flavipsychrobacter</taxon>
    </lineage>
</organism>
<comment type="caution">
    <text evidence="1">The sequence shown here is derived from an EMBL/GenBank/DDBJ whole genome shotgun (WGS) entry which is preliminary data.</text>
</comment>
<sequence length="225" mass="26682">MIQFYSPEHEVYKLAKAEKRGETKQPGAMQGVKAWMQQKWGLNVVYIHIQESTPQVLHLIFDNGKDYQRWWKISKGSLFRRSGEKLLSRKYKDLLDKTGDNAMLQKISGKKLAFPSHSFSSVAMQEAQSNIPPEQLAALRAKYTGPDVWELHFPGNDIRVFFFTEQQKAANTGNADYEQLLKEYYDLLKPYDEFNYFHWEEMKLILDSKENFDNRYQGNWYYYYK</sequence>